<name>A0ABW4DX57_9RHOB</name>
<dbReference type="Proteomes" id="UP001597302">
    <property type="component" value="Unassembled WGS sequence"/>
</dbReference>
<protein>
    <recommendedName>
        <fullName evidence="3">Pectate lyase superfamily protein domain-containing protein</fullName>
    </recommendedName>
</protein>
<proteinExistence type="predicted"/>
<dbReference type="SUPFAM" id="SSF51126">
    <property type="entry name" value="Pectin lyase-like"/>
    <property type="match status" value="1"/>
</dbReference>
<gene>
    <name evidence="1" type="ORF">ACFQ5P_09825</name>
</gene>
<accession>A0ABW4DX57</accession>
<comment type="caution">
    <text evidence="1">The sequence shown here is derived from an EMBL/GenBank/DDBJ whole genome shotgun (WGS) entry which is preliminary data.</text>
</comment>
<dbReference type="InterPro" id="IPR011050">
    <property type="entry name" value="Pectin_lyase_fold/virulence"/>
</dbReference>
<dbReference type="Gene3D" id="2.160.20.10">
    <property type="entry name" value="Single-stranded right-handed beta-helix, Pectin lyase-like"/>
    <property type="match status" value="1"/>
</dbReference>
<keyword evidence="2" id="KW-1185">Reference proteome</keyword>
<dbReference type="EMBL" id="JBHTOQ010000022">
    <property type="protein sequence ID" value="MFD1481593.1"/>
    <property type="molecule type" value="Genomic_DNA"/>
</dbReference>
<evidence type="ECO:0008006" key="3">
    <source>
        <dbReference type="Google" id="ProtNLM"/>
    </source>
</evidence>
<dbReference type="InterPro" id="IPR012334">
    <property type="entry name" value="Pectin_lyas_fold"/>
</dbReference>
<sequence length="701" mass="75115">MEATLPFLEDVNLFLRDHMGYTGDGQGGNGALPVGDRSTSRKPINTRDLRALFAAFAEEYEGAVDDAIEAAVDAQAAADLAAGYAGSATGTPQFASRATAEAATIPAFANWIIVGGLVYRRSPGATALTTAGGVTWAHVDTTEGIDTRQFGASMLNDDNSPAIQAAIEVAKAAFGASGAAIILPAGGFVMCRSQIDAYRPNSPRSDLIFKGAGHLICRLTCGFYGADLALIRCRDPLGVTRSSPIWFENVRFQHESTTGGVNPVFLDIGGWGNSSMYGILFSNSNNTQLRASSIQNLRMTRCEFWYGGYAFPKKSTSGITFSLSGTTLTASGAIFDSRDRYITIFHSPDRRRYRIAAYVSPTEVTLEAAGYRITSGTGLNGLFDCPRVSMVAGSNLVNGIVGDEIFVAGDVGRTILIPRAREGNVAGAFRILRARIIEYVAPHAVRIGDEQGNPINADRDVTHVRVGCPAIDFYQPRGGGSYGSLQSDLTADHLHIEHFAGVGIFAETADSWRISGKIHGDTNPSRLRYSLNTMWFNNIGGEYVGGFDSTSASGEALAYIADQAKAFTYRNLWARNAINERIVQAEDFLSPSGYVIIDGIDCQNYAGDPRDLISETNVPFRVLLLGFVNMQGDSQAGELRFGHGSYIDHRHLKVQPGRVLLGQAVDAGSLPNGSFGINVVSGNLVFRDMAGVLRTINTTVV</sequence>
<organism evidence="1 2">
    <name type="scientific">Paracoccus nototheniae</name>
    <dbReference type="NCBI Taxonomy" id="2489002"/>
    <lineage>
        <taxon>Bacteria</taxon>
        <taxon>Pseudomonadati</taxon>
        <taxon>Pseudomonadota</taxon>
        <taxon>Alphaproteobacteria</taxon>
        <taxon>Rhodobacterales</taxon>
        <taxon>Paracoccaceae</taxon>
        <taxon>Paracoccus</taxon>
    </lineage>
</organism>
<reference evidence="2" key="1">
    <citation type="journal article" date="2019" name="Int. J. Syst. Evol. Microbiol.">
        <title>The Global Catalogue of Microorganisms (GCM) 10K type strain sequencing project: providing services to taxonomists for standard genome sequencing and annotation.</title>
        <authorList>
            <consortium name="The Broad Institute Genomics Platform"/>
            <consortium name="The Broad Institute Genome Sequencing Center for Infectious Disease"/>
            <person name="Wu L."/>
            <person name="Ma J."/>
        </authorList>
    </citation>
    <scope>NUCLEOTIDE SEQUENCE [LARGE SCALE GENOMIC DNA]</scope>
    <source>
        <strain evidence="2">CCM 8875</strain>
    </source>
</reference>
<evidence type="ECO:0000313" key="2">
    <source>
        <dbReference type="Proteomes" id="UP001597302"/>
    </source>
</evidence>
<evidence type="ECO:0000313" key="1">
    <source>
        <dbReference type="EMBL" id="MFD1481593.1"/>
    </source>
</evidence>